<dbReference type="GO" id="GO:0006427">
    <property type="term" value="P:histidyl-tRNA aminoacylation"/>
    <property type="evidence" value="ECO:0007669"/>
    <property type="project" value="TreeGrafter"/>
</dbReference>
<sequence>MERHLVLSDLKQKGDLPKSWAVRFPAQLNLLRRLLSPSPSDRPSAVEVLQSELPPRMEDEWLNDVLRMIQTPEDTYVYDRVISTIFNEDRLIAKMQCQHESSKKSTGNTDNNELLDTIIEVAKEVFKRHCAKRFQISPLHTLQGNFTENREKTVKILTQGGEMLELCYELQTPFVMSIAGNQTSSFKRYEISWVHRRAVGHSTPYRFPQGDFDIIGCASPIPGAEIIKVALDLGTRFYDPKELVIRLNHGKLAEAICSWAGFLSSTLVQYWPNKADRKSQWSLIRWQLLQDLRLSEEVVEKLHKADQRFCGSADQVLARLRGTQFYDKSACKALDDLSALLKCLRVWLEEPVPIDVLMPPSECYYTNLFFQVYSKEGFAGSTMKLLKRSHDTHIQGDSETDYPAVHSTFGDASISSSTWCYDNAYFSRVGGISLPEMHYPESRPSGLEAHLGDLGGSRSVLPRRQILQVHVVERAPHPNPPRTPGTRGAGSRERNLALEFQPPWLQRRRLQRQQSRLVQATRSTGTRCSSWSASHLDGAHRVDEDYSQESRNAEHSMRHPEPIFSSSTQFSRTNGAEVWCATAHGLPGPGERDCMEGRLGGIEDLLPLRATYHVVELRMTCRRGCRRREWRPGGRRQEADWPKGGRIDTICREDKDKVRLLPAYRIISDSDKDRILMFAKSGISVQQMIRIIEQRKRSIDRRRRQSGDAPGVDLNPTTGNDLVMGPMWTVTSPPATSTPVMGTQANRTRTRTPSSPVTAPWDTVPESLMS</sequence>
<dbReference type="Gene3D" id="3.30.930.10">
    <property type="entry name" value="Bira Bifunctional Protein, Domain 2"/>
    <property type="match status" value="1"/>
</dbReference>
<evidence type="ECO:0000313" key="5">
    <source>
        <dbReference type="Proteomes" id="UP000275267"/>
    </source>
</evidence>
<evidence type="ECO:0000313" key="4">
    <source>
        <dbReference type="EMBL" id="RLM65245.1"/>
    </source>
</evidence>
<dbReference type="PANTHER" id="PTHR11476:SF10">
    <property type="entry name" value="NON-SPECIFIC SERINE_THREONINE PROTEIN KINASE"/>
    <property type="match status" value="1"/>
</dbReference>
<feature type="region of interest" description="Disordered" evidence="1">
    <location>
        <begin position="475"/>
        <end position="495"/>
    </location>
</feature>
<accession>A0A3L6PU98</accession>
<dbReference type="InterPro" id="IPR058778">
    <property type="entry name" value="HTH_FAR1-11-like"/>
</dbReference>
<comment type="caution">
    <text evidence="4">The sequence shown here is derived from an EMBL/GenBank/DDBJ whole genome shotgun (WGS) entry which is preliminary data.</text>
</comment>
<dbReference type="InterPro" id="IPR045864">
    <property type="entry name" value="aa-tRNA-synth_II/BPL/LPL"/>
</dbReference>
<name>A0A3L6PU98_PANMI</name>
<feature type="domain" description="Class II Histidinyl-tRNA synthetase (HisRS)-like catalytic core" evidence="2">
    <location>
        <begin position="189"/>
        <end position="375"/>
    </location>
</feature>
<evidence type="ECO:0000256" key="1">
    <source>
        <dbReference type="SAM" id="MobiDB-lite"/>
    </source>
</evidence>
<dbReference type="EMBL" id="PQIB02000015">
    <property type="protein sequence ID" value="RLM65245.1"/>
    <property type="molecule type" value="Genomic_DNA"/>
</dbReference>
<protein>
    <submittedName>
        <fullName evidence="4">Uncharacterized protein</fullName>
    </submittedName>
</protein>
<feature type="region of interest" description="Disordered" evidence="1">
    <location>
        <begin position="539"/>
        <end position="568"/>
    </location>
</feature>
<feature type="region of interest" description="Disordered" evidence="1">
    <location>
        <begin position="696"/>
        <end position="770"/>
    </location>
</feature>
<reference evidence="5" key="1">
    <citation type="journal article" date="2019" name="Nat. Commun.">
        <title>The genome of broomcorn millet.</title>
        <authorList>
            <person name="Zou C."/>
            <person name="Miki D."/>
            <person name="Li D."/>
            <person name="Tang Q."/>
            <person name="Xiao L."/>
            <person name="Rajput S."/>
            <person name="Deng P."/>
            <person name="Jia W."/>
            <person name="Huang R."/>
            <person name="Zhang M."/>
            <person name="Sun Y."/>
            <person name="Hu J."/>
            <person name="Fu X."/>
            <person name="Schnable P.S."/>
            <person name="Li F."/>
            <person name="Zhang H."/>
            <person name="Feng B."/>
            <person name="Zhu X."/>
            <person name="Liu R."/>
            <person name="Schnable J.C."/>
            <person name="Zhu J.-K."/>
            <person name="Zhang H."/>
        </authorList>
    </citation>
    <scope>NUCLEOTIDE SEQUENCE [LARGE SCALE GENOMIC DNA]</scope>
</reference>
<proteinExistence type="predicted"/>
<dbReference type="Proteomes" id="UP000275267">
    <property type="component" value="Unassembled WGS sequence"/>
</dbReference>
<dbReference type="GO" id="GO:0004821">
    <property type="term" value="F:histidine-tRNA ligase activity"/>
    <property type="evidence" value="ECO:0007669"/>
    <property type="project" value="TreeGrafter"/>
</dbReference>
<gene>
    <name evidence="4" type="ORF">C2845_PM16G08550</name>
</gene>
<dbReference type="STRING" id="4540.A0A3L6PU98"/>
<dbReference type="GO" id="GO:0032543">
    <property type="term" value="P:mitochondrial translation"/>
    <property type="evidence" value="ECO:0007669"/>
    <property type="project" value="TreeGrafter"/>
</dbReference>
<dbReference type="GO" id="GO:0003723">
    <property type="term" value="F:RNA binding"/>
    <property type="evidence" value="ECO:0007669"/>
    <property type="project" value="TreeGrafter"/>
</dbReference>
<evidence type="ECO:0000259" key="3">
    <source>
        <dbReference type="Pfam" id="PF26175"/>
    </source>
</evidence>
<dbReference type="Pfam" id="PF13393">
    <property type="entry name" value="tRNA-synt_His"/>
    <property type="match status" value="1"/>
</dbReference>
<dbReference type="OrthoDB" id="341578at2759"/>
<feature type="compositionally biased region" description="Low complexity" evidence="1">
    <location>
        <begin position="729"/>
        <end position="740"/>
    </location>
</feature>
<feature type="compositionally biased region" description="Basic and acidic residues" evidence="1">
    <location>
        <begin position="551"/>
        <end position="561"/>
    </location>
</feature>
<feature type="domain" description="FAR1-related sequence 11-like HTH-like" evidence="3">
    <location>
        <begin position="667"/>
        <end position="696"/>
    </location>
</feature>
<keyword evidence="5" id="KW-1185">Reference proteome</keyword>
<dbReference type="SUPFAM" id="SSF55681">
    <property type="entry name" value="Class II aaRS and biotin synthetases"/>
    <property type="match status" value="1"/>
</dbReference>
<dbReference type="GO" id="GO:0005829">
    <property type="term" value="C:cytosol"/>
    <property type="evidence" value="ECO:0007669"/>
    <property type="project" value="TreeGrafter"/>
</dbReference>
<evidence type="ECO:0000259" key="2">
    <source>
        <dbReference type="Pfam" id="PF13393"/>
    </source>
</evidence>
<dbReference type="Pfam" id="PF26175">
    <property type="entry name" value="HTH_FAR1"/>
    <property type="match status" value="1"/>
</dbReference>
<dbReference type="AlphaFoldDB" id="A0A3L6PU98"/>
<organism evidence="4 5">
    <name type="scientific">Panicum miliaceum</name>
    <name type="common">Proso millet</name>
    <name type="synonym">Broomcorn millet</name>
    <dbReference type="NCBI Taxonomy" id="4540"/>
    <lineage>
        <taxon>Eukaryota</taxon>
        <taxon>Viridiplantae</taxon>
        <taxon>Streptophyta</taxon>
        <taxon>Embryophyta</taxon>
        <taxon>Tracheophyta</taxon>
        <taxon>Spermatophyta</taxon>
        <taxon>Magnoliopsida</taxon>
        <taxon>Liliopsida</taxon>
        <taxon>Poales</taxon>
        <taxon>Poaceae</taxon>
        <taxon>PACMAD clade</taxon>
        <taxon>Panicoideae</taxon>
        <taxon>Panicodae</taxon>
        <taxon>Paniceae</taxon>
        <taxon>Panicinae</taxon>
        <taxon>Panicum</taxon>
        <taxon>Panicum sect. Panicum</taxon>
    </lineage>
</organism>
<dbReference type="InterPro" id="IPR041715">
    <property type="entry name" value="HisRS-like_core"/>
</dbReference>
<dbReference type="GO" id="GO:0005739">
    <property type="term" value="C:mitochondrion"/>
    <property type="evidence" value="ECO:0007669"/>
    <property type="project" value="TreeGrafter"/>
</dbReference>
<dbReference type="PANTHER" id="PTHR11476">
    <property type="entry name" value="HISTIDYL-TRNA SYNTHETASE"/>
    <property type="match status" value="1"/>
</dbReference>